<sequence length="424" mass="47655">MNMFAFILVIWLVGCKQTASAQNMCICLEPFPSKDKPFNQTVHMASANDGSKRIFLVDLAGFVWIVQKGQILSKPFANITSDVDQSKKETGLQTIAFHPGFKTNKKIYLFYTAKQTPLGNTTRLVVEEFRVKDGDNNTVDTTAFRRLLLQFDAQDVFHFGGKMWFDENGLLYIAVGDTKFIADGNYQPQNMSSMIGKILRIDVNRNDTVRGKPYSIPADNPFVNEPGVIPEVYAWGMRNPWQCTVDKGDPKTKIGKGRVFCADIGNKTEEEINLIEKGKNYGWNVMEGKTNVCPSCVKGGPANISFTDPIFSYAHGPHGLSVIGGFMYRGCHNPALQGHYIYGDYGYDKGLFALREDETTGKWIDRNLTFCAICVKPRIKFLISFGEDEKGEPYVIGSETDNFSGVWKSYVYKVVHRASFKRIC</sequence>
<reference evidence="3" key="1">
    <citation type="journal article" date="2019" name="bioRxiv">
        <title>The Genome of the Zebra Mussel, Dreissena polymorpha: A Resource for Invasive Species Research.</title>
        <authorList>
            <person name="McCartney M.A."/>
            <person name="Auch B."/>
            <person name="Kono T."/>
            <person name="Mallez S."/>
            <person name="Zhang Y."/>
            <person name="Obille A."/>
            <person name="Becker A."/>
            <person name="Abrahante J.E."/>
            <person name="Garbe J."/>
            <person name="Badalamenti J.P."/>
            <person name="Herman A."/>
            <person name="Mangelson H."/>
            <person name="Liachko I."/>
            <person name="Sullivan S."/>
            <person name="Sone E.D."/>
            <person name="Koren S."/>
            <person name="Silverstein K.A.T."/>
            <person name="Beckman K.B."/>
            <person name="Gohl D.M."/>
        </authorList>
    </citation>
    <scope>NUCLEOTIDE SEQUENCE</scope>
    <source>
        <strain evidence="3">Duluth1</strain>
        <tissue evidence="3">Whole animal</tissue>
    </source>
</reference>
<feature type="signal peptide" evidence="1">
    <location>
        <begin position="1"/>
        <end position="21"/>
    </location>
</feature>
<dbReference type="OrthoDB" id="10266706at2759"/>
<reference evidence="3" key="2">
    <citation type="submission" date="2020-11" db="EMBL/GenBank/DDBJ databases">
        <authorList>
            <person name="McCartney M.A."/>
            <person name="Auch B."/>
            <person name="Kono T."/>
            <person name="Mallez S."/>
            <person name="Becker A."/>
            <person name="Gohl D.M."/>
            <person name="Silverstein K.A.T."/>
            <person name="Koren S."/>
            <person name="Bechman K.B."/>
            <person name="Herman A."/>
            <person name="Abrahante J.E."/>
            <person name="Garbe J."/>
        </authorList>
    </citation>
    <scope>NUCLEOTIDE SEQUENCE</scope>
    <source>
        <strain evidence="3">Duluth1</strain>
        <tissue evidence="3">Whole animal</tissue>
    </source>
</reference>
<dbReference type="SUPFAM" id="SSF50952">
    <property type="entry name" value="Soluble quinoprotein glucose dehydrogenase"/>
    <property type="match status" value="1"/>
</dbReference>
<evidence type="ECO:0000313" key="4">
    <source>
        <dbReference type="Proteomes" id="UP000828390"/>
    </source>
</evidence>
<feature type="domain" description="Glucose/Sorbosone dehydrogenase" evidence="2">
    <location>
        <begin position="41"/>
        <end position="343"/>
    </location>
</feature>
<keyword evidence="4" id="KW-1185">Reference proteome</keyword>
<dbReference type="PANTHER" id="PTHR19328:SF75">
    <property type="entry name" value="ALDOSE SUGAR DEHYDROGENASE YLII"/>
    <property type="match status" value="1"/>
</dbReference>
<accession>A0A9D4GI04</accession>
<comment type="caution">
    <text evidence="3">The sequence shown here is derived from an EMBL/GenBank/DDBJ whole genome shotgun (WGS) entry which is preliminary data.</text>
</comment>
<dbReference type="Gene3D" id="2.120.10.30">
    <property type="entry name" value="TolB, C-terminal domain"/>
    <property type="match status" value="1"/>
</dbReference>
<dbReference type="InterPro" id="IPR012938">
    <property type="entry name" value="Glc/Sorbosone_DH"/>
</dbReference>
<feature type="chain" id="PRO_5038756844" description="Glucose/Sorbosone dehydrogenase domain-containing protein" evidence="1">
    <location>
        <begin position="22"/>
        <end position="424"/>
    </location>
</feature>
<dbReference type="PANTHER" id="PTHR19328">
    <property type="entry name" value="HEDGEHOG-INTERACTING PROTEIN"/>
    <property type="match status" value="1"/>
</dbReference>
<keyword evidence="1" id="KW-0732">Signal</keyword>
<dbReference type="AlphaFoldDB" id="A0A9D4GI04"/>
<proteinExistence type="predicted"/>
<gene>
    <name evidence="3" type="ORF">DPMN_118785</name>
</gene>
<dbReference type="Pfam" id="PF07995">
    <property type="entry name" value="GSDH"/>
    <property type="match status" value="1"/>
</dbReference>
<dbReference type="InterPro" id="IPR011042">
    <property type="entry name" value="6-blade_b-propeller_TolB-like"/>
</dbReference>
<evidence type="ECO:0000256" key="1">
    <source>
        <dbReference type="SAM" id="SignalP"/>
    </source>
</evidence>
<dbReference type="InterPro" id="IPR011041">
    <property type="entry name" value="Quinoprot_gluc/sorb_DH_b-prop"/>
</dbReference>
<protein>
    <recommendedName>
        <fullName evidence="2">Glucose/Sorbosone dehydrogenase domain-containing protein</fullName>
    </recommendedName>
</protein>
<evidence type="ECO:0000259" key="2">
    <source>
        <dbReference type="Pfam" id="PF07995"/>
    </source>
</evidence>
<name>A0A9D4GI04_DREPO</name>
<evidence type="ECO:0000313" key="3">
    <source>
        <dbReference type="EMBL" id="KAH3817253.1"/>
    </source>
</evidence>
<organism evidence="3 4">
    <name type="scientific">Dreissena polymorpha</name>
    <name type="common">Zebra mussel</name>
    <name type="synonym">Mytilus polymorpha</name>
    <dbReference type="NCBI Taxonomy" id="45954"/>
    <lineage>
        <taxon>Eukaryota</taxon>
        <taxon>Metazoa</taxon>
        <taxon>Spiralia</taxon>
        <taxon>Lophotrochozoa</taxon>
        <taxon>Mollusca</taxon>
        <taxon>Bivalvia</taxon>
        <taxon>Autobranchia</taxon>
        <taxon>Heteroconchia</taxon>
        <taxon>Euheterodonta</taxon>
        <taxon>Imparidentia</taxon>
        <taxon>Neoheterodontei</taxon>
        <taxon>Myida</taxon>
        <taxon>Dreissenoidea</taxon>
        <taxon>Dreissenidae</taxon>
        <taxon>Dreissena</taxon>
    </lineage>
</organism>
<dbReference type="Proteomes" id="UP000828390">
    <property type="component" value="Unassembled WGS sequence"/>
</dbReference>
<dbReference type="EMBL" id="JAIWYP010000005">
    <property type="protein sequence ID" value="KAH3817253.1"/>
    <property type="molecule type" value="Genomic_DNA"/>
</dbReference>